<dbReference type="AlphaFoldDB" id="A0A1C7LSE9"/>
<proteinExistence type="predicted"/>
<evidence type="ECO:0000313" key="1">
    <source>
        <dbReference type="EMBL" id="OBZ65704.1"/>
    </source>
</evidence>
<evidence type="ECO:0000313" key="2">
    <source>
        <dbReference type="Proteomes" id="UP000092993"/>
    </source>
</evidence>
<sequence>MSAIQSAFLRVQLPDLSHRENDTSLKHFLPHPTGLQSSARLNCHGWLTKFEDTPPNGLPSESSDTLHQSTRCVDDITQETRPLADAELDTEYTFPPRK</sequence>
<gene>
    <name evidence="1" type="ORF">A0H81_14300</name>
</gene>
<accession>A0A1C7LSE9</accession>
<dbReference type="Proteomes" id="UP000092993">
    <property type="component" value="Unassembled WGS sequence"/>
</dbReference>
<dbReference type="EMBL" id="LUGG01000041">
    <property type="protein sequence ID" value="OBZ65704.1"/>
    <property type="molecule type" value="Genomic_DNA"/>
</dbReference>
<keyword evidence="2" id="KW-1185">Reference proteome</keyword>
<organism evidence="1 2">
    <name type="scientific">Grifola frondosa</name>
    <name type="common">Maitake</name>
    <name type="synonym">Polyporus frondosus</name>
    <dbReference type="NCBI Taxonomy" id="5627"/>
    <lineage>
        <taxon>Eukaryota</taxon>
        <taxon>Fungi</taxon>
        <taxon>Dikarya</taxon>
        <taxon>Basidiomycota</taxon>
        <taxon>Agaricomycotina</taxon>
        <taxon>Agaricomycetes</taxon>
        <taxon>Polyporales</taxon>
        <taxon>Grifolaceae</taxon>
        <taxon>Grifola</taxon>
    </lineage>
</organism>
<protein>
    <submittedName>
        <fullName evidence="1">Uncharacterized protein</fullName>
    </submittedName>
</protein>
<name>A0A1C7LSE9_GRIFR</name>
<reference evidence="1 2" key="1">
    <citation type="submission" date="2016-03" db="EMBL/GenBank/DDBJ databases">
        <title>Whole genome sequencing of Grifola frondosa 9006-11.</title>
        <authorList>
            <person name="Min B."/>
            <person name="Park H."/>
            <person name="Kim J.-G."/>
            <person name="Cho H."/>
            <person name="Oh Y.-L."/>
            <person name="Kong W.-S."/>
            <person name="Choi I.-G."/>
        </authorList>
    </citation>
    <scope>NUCLEOTIDE SEQUENCE [LARGE SCALE GENOMIC DNA]</scope>
    <source>
        <strain evidence="1 2">9006-11</strain>
    </source>
</reference>
<comment type="caution">
    <text evidence="1">The sequence shown here is derived from an EMBL/GenBank/DDBJ whole genome shotgun (WGS) entry which is preliminary data.</text>
</comment>